<evidence type="ECO:0008006" key="4">
    <source>
        <dbReference type="Google" id="ProtNLM"/>
    </source>
</evidence>
<name>A0A919RLJ6_9ACTN</name>
<feature type="compositionally biased region" description="Acidic residues" evidence="1">
    <location>
        <begin position="37"/>
        <end position="47"/>
    </location>
</feature>
<dbReference type="AlphaFoldDB" id="A0A919RLJ6"/>
<dbReference type="EMBL" id="BOOW01000041">
    <property type="protein sequence ID" value="GII95998.1"/>
    <property type="molecule type" value="Genomic_DNA"/>
</dbReference>
<keyword evidence="3" id="KW-1185">Reference proteome</keyword>
<organism evidence="2 3">
    <name type="scientific">Sinosporangium siamense</name>
    <dbReference type="NCBI Taxonomy" id="1367973"/>
    <lineage>
        <taxon>Bacteria</taxon>
        <taxon>Bacillati</taxon>
        <taxon>Actinomycetota</taxon>
        <taxon>Actinomycetes</taxon>
        <taxon>Streptosporangiales</taxon>
        <taxon>Streptosporangiaceae</taxon>
        <taxon>Sinosporangium</taxon>
    </lineage>
</organism>
<comment type="caution">
    <text evidence="2">The sequence shown here is derived from an EMBL/GenBank/DDBJ whole genome shotgun (WGS) entry which is preliminary data.</text>
</comment>
<gene>
    <name evidence="2" type="ORF">Ssi02_62290</name>
</gene>
<feature type="region of interest" description="Disordered" evidence="1">
    <location>
        <begin position="35"/>
        <end position="57"/>
    </location>
</feature>
<dbReference type="InterPro" id="IPR021426">
    <property type="entry name" value="DUF3073"/>
</dbReference>
<evidence type="ECO:0000313" key="2">
    <source>
        <dbReference type="EMBL" id="GII95998.1"/>
    </source>
</evidence>
<proteinExistence type="predicted"/>
<evidence type="ECO:0000256" key="1">
    <source>
        <dbReference type="SAM" id="MobiDB-lite"/>
    </source>
</evidence>
<accession>A0A919RLJ6</accession>
<protein>
    <recommendedName>
        <fullName evidence="4">DUF3073 family protein</fullName>
    </recommendedName>
</protein>
<evidence type="ECO:0000313" key="3">
    <source>
        <dbReference type="Proteomes" id="UP000606172"/>
    </source>
</evidence>
<dbReference type="Pfam" id="PF11273">
    <property type="entry name" value="DUF3073"/>
    <property type="match status" value="1"/>
</dbReference>
<reference evidence="2" key="1">
    <citation type="submission" date="2021-01" db="EMBL/GenBank/DDBJ databases">
        <title>Whole genome shotgun sequence of Sinosporangium siamense NBRC 109515.</title>
        <authorList>
            <person name="Komaki H."/>
            <person name="Tamura T."/>
        </authorList>
    </citation>
    <scope>NUCLEOTIDE SEQUENCE</scope>
    <source>
        <strain evidence="2">NBRC 109515</strain>
    </source>
</reference>
<sequence>MGRGRAKAKQTRVARKLKYDSHVIDLDSLRQELNVDVAEDSEPDDDVQAPVDRQEGR</sequence>
<dbReference type="Proteomes" id="UP000606172">
    <property type="component" value="Unassembled WGS sequence"/>
</dbReference>
<dbReference type="RefSeq" id="WP_204031027.1">
    <property type="nucleotide sequence ID" value="NZ_BOOW01000041.1"/>
</dbReference>